<dbReference type="AlphaFoldDB" id="A0AAN8WW73"/>
<feature type="domain" description="C2H2-type" evidence="11">
    <location>
        <begin position="492"/>
        <end position="513"/>
    </location>
</feature>
<dbReference type="InterPro" id="IPR036236">
    <property type="entry name" value="Znf_C2H2_sf"/>
</dbReference>
<dbReference type="FunFam" id="3.30.160.60:FF:000942">
    <property type="entry name" value="Snail zinc finger protein"/>
    <property type="match status" value="1"/>
</dbReference>
<evidence type="ECO:0000256" key="6">
    <source>
        <dbReference type="ARBA" id="ARBA00023125"/>
    </source>
</evidence>
<gene>
    <name evidence="12" type="primary">SNAI2</name>
    <name evidence="12" type="ORF">SK128_020940</name>
</gene>
<proteinExistence type="inferred from homology"/>
<dbReference type="Pfam" id="PF00096">
    <property type="entry name" value="zf-C2H2"/>
    <property type="match status" value="5"/>
</dbReference>
<feature type="domain" description="C2H2-type" evidence="11">
    <location>
        <begin position="464"/>
        <end position="491"/>
    </location>
</feature>
<evidence type="ECO:0000313" key="13">
    <source>
        <dbReference type="Proteomes" id="UP001381693"/>
    </source>
</evidence>
<feature type="region of interest" description="Disordered" evidence="10">
    <location>
        <begin position="134"/>
        <end position="163"/>
    </location>
</feature>
<dbReference type="Gene3D" id="3.30.160.60">
    <property type="entry name" value="Classic Zinc Finger"/>
    <property type="match status" value="4"/>
</dbReference>
<evidence type="ECO:0000256" key="10">
    <source>
        <dbReference type="SAM" id="MobiDB-lite"/>
    </source>
</evidence>
<evidence type="ECO:0000313" key="12">
    <source>
        <dbReference type="EMBL" id="KAK7067430.1"/>
    </source>
</evidence>
<organism evidence="12 13">
    <name type="scientific">Halocaridina rubra</name>
    <name type="common">Hawaiian red shrimp</name>
    <dbReference type="NCBI Taxonomy" id="373956"/>
    <lineage>
        <taxon>Eukaryota</taxon>
        <taxon>Metazoa</taxon>
        <taxon>Ecdysozoa</taxon>
        <taxon>Arthropoda</taxon>
        <taxon>Crustacea</taxon>
        <taxon>Multicrustacea</taxon>
        <taxon>Malacostraca</taxon>
        <taxon>Eumalacostraca</taxon>
        <taxon>Eucarida</taxon>
        <taxon>Decapoda</taxon>
        <taxon>Pleocyemata</taxon>
        <taxon>Caridea</taxon>
        <taxon>Atyoidea</taxon>
        <taxon>Atyidae</taxon>
        <taxon>Halocaridina</taxon>
    </lineage>
</organism>
<evidence type="ECO:0000259" key="11">
    <source>
        <dbReference type="PROSITE" id="PS50157"/>
    </source>
</evidence>
<dbReference type="GO" id="GO:0055059">
    <property type="term" value="P:asymmetric neuroblast division"/>
    <property type="evidence" value="ECO:0007669"/>
    <property type="project" value="UniProtKB-ARBA"/>
</dbReference>
<dbReference type="GO" id="GO:0060562">
    <property type="term" value="P:epithelial tube morphogenesis"/>
    <property type="evidence" value="ECO:0007669"/>
    <property type="project" value="UniProtKB-ARBA"/>
</dbReference>
<name>A0AAN8WW73_HALRR</name>
<keyword evidence="4 9" id="KW-0863">Zinc-finger</keyword>
<accession>A0AAN8WW73</accession>
<dbReference type="GO" id="GO:2000177">
    <property type="term" value="P:regulation of neural precursor cell proliferation"/>
    <property type="evidence" value="ECO:0007669"/>
    <property type="project" value="UniProtKB-ARBA"/>
</dbReference>
<evidence type="ECO:0000256" key="2">
    <source>
        <dbReference type="ARBA" id="ARBA00022723"/>
    </source>
</evidence>
<evidence type="ECO:0000256" key="8">
    <source>
        <dbReference type="ARBA" id="ARBA00037948"/>
    </source>
</evidence>
<dbReference type="InterPro" id="IPR013087">
    <property type="entry name" value="Znf_C2H2_type"/>
</dbReference>
<dbReference type="FunFam" id="3.30.160.60:FF:000207">
    <property type="entry name" value="zinc finger protein SNAI2"/>
    <property type="match status" value="1"/>
</dbReference>
<dbReference type="FunFam" id="3.30.160.60:FF:000100">
    <property type="entry name" value="Zinc finger 45-like"/>
    <property type="match status" value="1"/>
</dbReference>
<dbReference type="EMBL" id="JAXCGZ010018353">
    <property type="protein sequence ID" value="KAK7067430.1"/>
    <property type="molecule type" value="Genomic_DNA"/>
</dbReference>
<dbReference type="PROSITE" id="PS50157">
    <property type="entry name" value="ZINC_FINGER_C2H2_2"/>
    <property type="match status" value="5"/>
</dbReference>
<feature type="compositionally biased region" description="Low complexity" evidence="10">
    <location>
        <begin position="358"/>
        <end position="372"/>
    </location>
</feature>
<dbReference type="GO" id="GO:0005634">
    <property type="term" value="C:nucleus"/>
    <property type="evidence" value="ECO:0007669"/>
    <property type="project" value="UniProtKB-SubCell"/>
</dbReference>
<feature type="domain" description="C2H2-type" evidence="11">
    <location>
        <begin position="436"/>
        <end position="463"/>
    </location>
</feature>
<keyword evidence="3" id="KW-0677">Repeat</keyword>
<evidence type="ECO:0000256" key="4">
    <source>
        <dbReference type="ARBA" id="ARBA00022771"/>
    </source>
</evidence>
<dbReference type="GO" id="GO:0008270">
    <property type="term" value="F:zinc ion binding"/>
    <property type="evidence" value="ECO:0007669"/>
    <property type="project" value="UniProtKB-KW"/>
</dbReference>
<keyword evidence="6" id="KW-0238">DNA-binding</keyword>
<comment type="subcellular location">
    <subcellularLocation>
        <location evidence="1">Nucleus</location>
    </subcellularLocation>
</comment>
<dbReference type="SUPFAM" id="SSF57667">
    <property type="entry name" value="beta-beta-alpha zinc fingers"/>
    <property type="match status" value="4"/>
</dbReference>
<evidence type="ECO:0000256" key="3">
    <source>
        <dbReference type="ARBA" id="ARBA00022737"/>
    </source>
</evidence>
<evidence type="ECO:0000256" key="1">
    <source>
        <dbReference type="ARBA" id="ARBA00004123"/>
    </source>
</evidence>
<dbReference type="PANTHER" id="PTHR24388:SF54">
    <property type="entry name" value="PROTEIN ESCARGOT"/>
    <property type="match status" value="1"/>
</dbReference>
<evidence type="ECO:0000256" key="9">
    <source>
        <dbReference type="PROSITE-ProRule" id="PRU00042"/>
    </source>
</evidence>
<comment type="caution">
    <text evidence="12">The sequence shown here is derived from an EMBL/GenBank/DDBJ whole genome shotgun (WGS) entry which is preliminary data.</text>
</comment>
<dbReference type="FunFam" id="3.30.160.60:FF:000693">
    <property type="entry name" value="Snail family zinc finger 1a"/>
    <property type="match status" value="1"/>
</dbReference>
<keyword evidence="7" id="KW-0539">Nucleus</keyword>
<sequence>MVVLRNDYSHCPLKKRPLSACYDLIGEQTEPQDLSLKCAKEPDSVDSPDLCTKDHLYPQETRIQCYIPKESCENSNFNFSQRIPSLNKGDKDSNTCSARENACARTLCGGESSPVVCQKLGTSSHRQLTQAKRPVDNRTPISKKHIPFITPPSDEPTCSKSRGAGEDCISSQHIVKSKELRQQIVSHVEKRRHISEGNEKSIAYAAPVITSSLSLCSQSNFSQRLTHERERILMSVPPPVELTYPPCTPAGGLQHRKTTVTLSEAASNFRPACSSSNTSTPHRPWLVEGPSRCHSKTVPDNEKIPVGHVPPPPPPRSLLVNPSAFWGRVVPYPWSVPPVIVTSQPPSSRKQHERECCSPGSESASSDGSSGSVRNDARYSCAECNKTYSTYSGLSKHKQFHCAALGTKSFACKHCEKVYTSLGALKMHIRTHTLPCKCPLCGKAFSRPWLLQGHIRTHTGEKPFQCPQCDRCFADRSNLRAHLQTHADIKKYACNTCHKTFSRMSLLNKHAEVACPSIQRRSLQ</sequence>
<dbReference type="GO" id="GO:0000981">
    <property type="term" value="F:DNA-binding transcription factor activity, RNA polymerase II-specific"/>
    <property type="evidence" value="ECO:0007669"/>
    <property type="project" value="TreeGrafter"/>
</dbReference>
<dbReference type="GO" id="GO:0000978">
    <property type="term" value="F:RNA polymerase II cis-regulatory region sequence-specific DNA binding"/>
    <property type="evidence" value="ECO:0007669"/>
    <property type="project" value="TreeGrafter"/>
</dbReference>
<evidence type="ECO:0000256" key="7">
    <source>
        <dbReference type="ARBA" id="ARBA00023242"/>
    </source>
</evidence>
<dbReference type="InterPro" id="IPR050527">
    <property type="entry name" value="Snail/Krueppel_Znf"/>
</dbReference>
<protein>
    <submittedName>
        <fullName evidence="12">Snai2p</fullName>
    </submittedName>
</protein>
<feature type="domain" description="C2H2-type" evidence="11">
    <location>
        <begin position="379"/>
        <end position="401"/>
    </location>
</feature>
<feature type="region of interest" description="Disordered" evidence="10">
    <location>
        <begin position="342"/>
        <end position="372"/>
    </location>
</feature>
<comment type="similarity">
    <text evidence="8">Belongs to the snail C2H2-type zinc-finger protein family.</text>
</comment>
<keyword evidence="13" id="KW-1185">Reference proteome</keyword>
<dbReference type="Proteomes" id="UP001381693">
    <property type="component" value="Unassembled WGS sequence"/>
</dbReference>
<dbReference type="PROSITE" id="PS00028">
    <property type="entry name" value="ZINC_FINGER_C2H2_1"/>
    <property type="match status" value="4"/>
</dbReference>
<dbReference type="SMART" id="SM00355">
    <property type="entry name" value="ZnF_C2H2"/>
    <property type="match status" value="5"/>
</dbReference>
<keyword evidence="5" id="KW-0862">Zinc</keyword>
<feature type="region of interest" description="Disordered" evidence="10">
    <location>
        <begin position="293"/>
        <end position="313"/>
    </location>
</feature>
<evidence type="ECO:0000256" key="5">
    <source>
        <dbReference type="ARBA" id="ARBA00022833"/>
    </source>
</evidence>
<dbReference type="PANTHER" id="PTHR24388">
    <property type="entry name" value="ZINC FINGER PROTEIN"/>
    <property type="match status" value="1"/>
</dbReference>
<reference evidence="12 13" key="1">
    <citation type="submission" date="2023-11" db="EMBL/GenBank/DDBJ databases">
        <title>Halocaridina rubra genome assembly.</title>
        <authorList>
            <person name="Smith C."/>
        </authorList>
    </citation>
    <scope>NUCLEOTIDE SEQUENCE [LARGE SCALE GENOMIC DNA]</scope>
    <source>
        <strain evidence="12">EP-1</strain>
        <tissue evidence="12">Whole</tissue>
    </source>
</reference>
<feature type="domain" description="C2H2-type" evidence="11">
    <location>
        <begin position="410"/>
        <end position="433"/>
    </location>
</feature>
<keyword evidence="2" id="KW-0479">Metal-binding</keyword>